<dbReference type="InterPro" id="IPR012338">
    <property type="entry name" value="Beta-lactam/transpept-like"/>
</dbReference>
<comment type="caution">
    <text evidence="2">The sequence shown here is derived from an EMBL/GenBank/DDBJ whole genome shotgun (WGS) entry which is preliminary data.</text>
</comment>
<reference evidence="2 3" key="1">
    <citation type="submission" date="2020-12" db="EMBL/GenBank/DDBJ databases">
        <title>Whole genome sequences of gut porcine anaerobes.</title>
        <authorList>
            <person name="Kubasova T."/>
            <person name="Jahodarova E."/>
            <person name="Rychlik I."/>
        </authorList>
    </citation>
    <scope>NUCLEOTIDE SEQUENCE [LARGE SCALE GENOMIC DNA]</scope>
    <source>
        <strain evidence="2 3">An867</strain>
    </source>
</reference>
<evidence type="ECO:0000313" key="2">
    <source>
        <dbReference type="EMBL" id="MCF2651345.1"/>
    </source>
</evidence>
<name>A0ABS9CLY0_9FIRM</name>
<protein>
    <submittedName>
        <fullName evidence="2">Serine hydrolase</fullName>
    </submittedName>
</protein>
<dbReference type="PANTHER" id="PTHR43283">
    <property type="entry name" value="BETA-LACTAMASE-RELATED"/>
    <property type="match status" value="1"/>
</dbReference>
<dbReference type="SUPFAM" id="SSF56601">
    <property type="entry name" value="beta-lactamase/transpeptidase-like"/>
    <property type="match status" value="1"/>
</dbReference>
<dbReference type="RefSeq" id="WP_235322286.1">
    <property type="nucleotide sequence ID" value="NZ_JAFBIT010000001.1"/>
</dbReference>
<evidence type="ECO:0000259" key="1">
    <source>
        <dbReference type="Pfam" id="PF00144"/>
    </source>
</evidence>
<proteinExistence type="predicted"/>
<keyword evidence="2" id="KW-0378">Hydrolase</keyword>
<dbReference type="GO" id="GO:0016787">
    <property type="term" value="F:hydrolase activity"/>
    <property type="evidence" value="ECO:0007669"/>
    <property type="project" value="UniProtKB-KW"/>
</dbReference>
<dbReference type="InterPro" id="IPR050789">
    <property type="entry name" value="Diverse_Enzym_Activities"/>
</dbReference>
<dbReference type="InterPro" id="IPR001466">
    <property type="entry name" value="Beta-lactam-related"/>
</dbReference>
<keyword evidence="3" id="KW-1185">Reference proteome</keyword>
<dbReference type="Pfam" id="PF00144">
    <property type="entry name" value="Beta-lactamase"/>
    <property type="match status" value="1"/>
</dbReference>
<feature type="domain" description="Beta-lactamase-related" evidence="1">
    <location>
        <begin position="34"/>
        <end position="287"/>
    </location>
</feature>
<gene>
    <name evidence="2" type="ORF">JQM67_01820</name>
</gene>
<dbReference type="PANTHER" id="PTHR43283:SF7">
    <property type="entry name" value="BETA-LACTAMASE-RELATED DOMAIN-CONTAINING PROTEIN"/>
    <property type="match status" value="1"/>
</dbReference>
<evidence type="ECO:0000313" key="3">
    <source>
        <dbReference type="Proteomes" id="UP001299220"/>
    </source>
</evidence>
<accession>A0ABS9CLY0</accession>
<dbReference type="EMBL" id="JAFBIT010000001">
    <property type="protein sequence ID" value="MCF2651345.1"/>
    <property type="molecule type" value="Genomic_DNA"/>
</dbReference>
<dbReference type="Gene3D" id="3.40.710.10">
    <property type="entry name" value="DD-peptidase/beta-lactamase superfamily"/>
    <property type="match status" value="1"/>
</dbReference>
<sequence length="425" mass="46942">MNLSPFLAACGAAADVHLTHFLCVTPVGIAAQYAAPPYRMDTLRLCYSMTKSFTSLAVGIAWGQGLLALDDLIGDILPDCMPEDRGHPAWEIRVRDLLTMSGGIGENTYSALFGEPDWVKAYLHQDFPHPPGGVYLYSTHGSHVLSALVERVSGQSLEDFLNRYLFHPMGIFEAQWERAPEGRIAGGMGLSLYPASLAKIAQMLLNSGAYGGQQLLPAAYLDLAAAVQIKKQGHDPEAVYGGDGYGFQFHIGKHEHYRMDGAFGQICLICPQKRLAFVALSSGSKTESLLRLIYTHFLEDAPPFSAGIYRMEENPMHIRTLALSGDWEDGTLTLQTDTGVQTLRFRLNGETCGRTVFIKDLQTHEQTYVCRAAWRDGLELTVHYIETPYIAVHRLSFLENAVRLDFQINVSFTLKDFAAVGILCT</sequence>
<organism evidence="2 3">
    <name type="scientific">Anaeromassilibacillus senegalensis</name>
    <dbReference type="NCBI Taxonomy" id="1673717"/>
    <lineage>
        <taxon>Bacteria</taxon>
        <taxon>Bacillati</taxon>
        <taxon>Bacillota</taxon>
        <taxon>Clostridia</taxon>
        <taxon>Eubacteriales</taxon>
        <taxon>Acutalibacteraceae</taxon>
        <taxon>Anaeromassilibacillus</taxon>
    </lineage>
</organism>
<dbReference type="Proteomes" id="UP001299220">
    <property type="component" value="Unassembled WGS sequence"/>
</dbReference>